<gene>
    <name evidence="1" type="ORF">GCM10011492_12490</name>
</gene>
<dbReference type="InterPro" id="IPR021109">
    <property type="entry name" value="Peptidase_aspartic_dom_sf"/>
</dbReference>
<evidence type="ECO:0000313" key="1">
    <source>
        <dbReference type="EMBL" id="GGB24074.1"/>
    </source>
</evidence>
<keyword evidence="2" id="KW-1185">Reference proteome</keyword>
<dbReference type="Gene3D" id="2.40.70.10">
    <property type="entry name" value="Acid Proteases"/>
    <property type="match status" value="2"/>
</dbReference>
<proteinExistence type="predicted"/>
<dbReference type="AlphaFoldDB" id="A0A916T1T1"/>
<protein>
    <recommendedName>
        <fullName evidence="3">Peptidase A2 domain-containing protein</fullName>
    </recommendedName>
</protein>
<organism evidence="1 2">
    <name type="scientific">Flexivirga endophytica</name>
    <dbReference type="NCBI Taxonomy" id="1849103"/>
    <lineage>
        <taxon>Bacteria</taxon>
        <taxon>Bacillati</taxon>
        <taxon>Actinomycetota</taxon>
        <taxon>Actinomycetes</taxon>
        <taxon>Micrococcales</taxon>
        <taxon>Dermacoccaceae</taxon>
        <taxon>Flexivirga</taxon>
    </lineage>
</organism>
<dbReference type="Proteomes" id="UP000636793">
    <property type="component" value="Unassembled WGS sequence"/>
</dbReference>
<reference evidence="1" key="2">
    <citation type="submission" date="2020-09" db="EMBL/GenBank/DDBJ databases">
        <authorList>
            <person name="Sun Q."/>
            <person name="Zhou Y."/>
        </authorList>
    </citation>
    <scope>NUCLEOTIDE SEQUENCE</scope>
    <source>
        <strain evidence="1">CGMCC 1.15085</strain>
    </source>
</reference>
<name>A0A916T1T1_9MICO</name>
<comment type="caution">
    <text evidence="1">The sequence shown here is derived from an EMBL/GenBank/DDBJ whole genome shotgun (WGS) entry which is preliminary data.</text>
</comment>
<reference evidence="1" key="1">
    <citation type="journal article" date="2014" name="Int. J. Syst. Evol. Microbiol.">
        <title>Complete genome sequence of Corynebacterium casei LMG S-19264T (=DSM 44701T), isolated from a smear-ripened cheese.</title>
        <authorList>
            <consortium name="US DOE Joint Genome Institute (JGI-PGF)"/>
            <person name="Walter F."/>
            <person name="Albersmeier A."/>
            <person name="Kalinowski J."/>
            <person name="Ruckert C."/>
        </authorList>
    </citation>
    <scope>NUCLEOTIDE SEQUENCE</scope>
    <source>
        <strain evidence="1">CGMCC 1.15085</strain>
    </source>
</reference>
<evidence type="ECO:0000313" key="2">
    <source>
        <dbReference type="Proteomes" id="UP000636793"/>
    </source>
</evidence>
<sequence>MATTECGAGYCAEVFEVPFDRVHHFARIRIGLPDGASARFLVDTGIGITIVSTGLARSCDFIKTGDSYTGHRMSGQAVEVPLVELPSLELRSASPAAASGGFAVVSGLAGIADLGATDGPEGFDGIIGLDLLGELILTIDPFRSVVGLGALPASAGAPQIDVPVRVRRDGPAVDLRTDLQLPDGTVTEVEIDTGSAATILDDRFMKSCAVDGTERGRRTDEGIDETGHDYVRRFVPIEGDISIATAPETVLRGPTVMFQDIALNGLIGTEFLDRYVQTYDIGRGVMALTTPVT</sequence>
<dbReference type="EMBL" id="BMHI01000002">
    <property type="protein sequence ID" value="GGB24074.1"/>
    <property type="molecule type" value="Genomic_DNA"/>
</dbReference>
<accession>A0A916T1T1</accession>
<evidence type="ECO:0008006" key="3">
    <source>
        <dbReference type="Google" id="ProtNLM"/>
    </source>
</evidence>